<evidence type="ECO:0008006" key="5">
    <source>
        <dbReference type="Google" id="ProtNLM"/>
    </source>
</evidence>
<proteinExistence type="predicted"/>
<dbReference type="KEGG" id="bmur:ABE28_001980"/>
<reference evidence="3 4" key="1">
    <citation type="submission" date="2016-08" db="EMBL/GenBank/DDBJ databases">
        <title>Complete genome sequence of Bacillus muralis G25-68, a strain with toxicity to nematodes.</title>
        <authorList>
            <person name="Zheng Z."/>
        </authorList>
    </citation>
    <scope>NUCLEOTIDE SEQUENCE [LARGE SCALE GENOMIC DNA]</scope>
    <source>
        <strain evidence="3 4">G25-68</strain>
    </source>
</reference>
<dbReference type="RefSeq" id="WP_064462264.1">
    <property type="nucleotide sequence ID" value="NZ_CP017080.1"/>
</dbReference>
<feature type="chain" id="PRO_5039275166" description="CamS family sex pheromone protein" evidence="2">
    <location>
        <begin position="22"/>
        <end position="389"/>
    </location>
</feature>
<accession>A0A1B3XIR2</accession>
<gene>
    <name evidence="3" type="ORF">ABE28_001980</name>
</gene>
<dbReference type="CDD" id="cd13441">
    <property type="entry name" value="CamS_repeat_1"/>
    <property type="match status" value="1"/>
</dbReference>
<dbReference type="Pfam" id="PF07537">
    <property type="entry name" value="CamS"/>
    <property type="match status" value="1"/>
</dbReference>
<evidence type="ECO:0000256" key="2">
    <source>
        <dbReference type="SAM" id="SignalP"/>
    </source>
</evidence>
<sequence length="389" mass="44342">MRKHSILGMVLILLLAGCAPSFEEKQEVVQDSKDKKETAIIPKYKISEEYYQTILPFEPSKARGLVVSNLNTRYDIEEFENGLMRLAQTQFDPEDYLFQEGQMLDSSTISSWLNRKYTDSQLKEKDMKPAQNEGLNPVDPGKGDIDKRNEENPIYLAHILEHNYLVKTKDNSVKLGGVVIGLALNSVHYYQKEAYGATYEKKIDSKELKQEGEKIAAEVLKRLRKMDKLKNVPITIALFEQNEKSSVVPGNFVSYTNVGQNSNSIGKWNDLKEEYFLFPSAGAEKKNRDDVNTFTSFKEDVEEYFPNFNGVIGRAFYMDDQLQSLNIDIPIQFYGNSEAIGFTQYVAGLVMERFPKYISVQVSITSVNGPEALIVREANQDEPTVHIYE</sequence>
<dbReference type="CDD" id="cd13440">
    <property type="entry name" value="CamS_repeat_2"/>
    <property type="match status" value="1"/>
</dbReference>
<evidence type="ECO:0000313" key="4">
    <source>
        <dbReference type="Proteomes" id="UP000077926"/>
    </source>
</evidence>
<dbReference type="OrthoDB" id="9795361at2"/>
<dbReference type="AlphaFoldDB" id="A0A1B3XIR2"/>
<evidence type="ECO:0000256" key="1">
    <source>
        <dbReference type="SAM" id="MobiDB-lite"/>
    </source>
</evidence>
<dbReference type="Gene3D" id="3.10.570.10">
    <property type="entry name" value="sex pheromone staph- cam373 precursor domain"/>
    <property type="match status" value="1"/>
</dbReference>
<keyword evidence="4" id="KW-1185">Reference proteome</keyword>
<protein>
    <recommendedName>
        <fullName evidence="5">CamS family sex pheromone protein</fullName>
    </recommendedName>
</protein>
<dbReference type="STRING" id="264697.ABE28_001980"/>
<feature type="signal peptide" evidence="2">
    <location>
        <begin position="1"/>
        <end position="21"/>
    </location>
</feature>
<dbReference type="InterPro" id="IPR011426">
    <property type="entry name" value="CamS"/>
</dbReference>
<dbReference type="PIRSF" id="PIRSF012509">
    <property type="entry name" value="CamS"/>
    <property type="match status" value="1"/>
</dbReference>
<dbReference type="Proteomes" id="UP000077926">
    <property type="component" value="Chromosome"/>
</dbReference>
<organism evidence="3 4">
    <name type="scientific">Peribacillus muralis</name>
    <dbReference type="NCBI Taxonomy" id="264697"/>
    <lineage>
        <taxon>Bacteria</taxon>
        <taxon>Bacillati</taxon>
        <taxon>Bacillota</taxon>
        <taxon>Bacilli</taxon>
        <taxon>Bacillales</taxon>
        <taxon>Bacillaceae</taxon>
        <taxon>Peribacillus</taxon>
    </lineage>
</organism>
<dbReference type="EMBL" id="CP017080">
    <property type="protein sequence ID" value="AOH53104.1"/>
    <property type="molecule type" value="Genomic_DNA"/>
</dbReference>
<evidence type="ECO:0000313" key="3">
    <source>
        <dbReference type="EMBL" id="AOH53104.1"/>
    </source>
</evidence>
<keyword evidence="2" id="KW-0732">Signal</keyword>
<name>A0A1B3XIR2_9BACI</name>
<feature type="region of interest" description="Disordered" evidence="1">
    <location>
        <begin position="126"/>
        <end position="145"/>
    </location>
</feature>
<dbReference type="PROSITE" id="PS51257">
    <property type="entry name" value="PROKAR_LIPOPROTEIN"/>
    <property type="match status" value="1"/>
</dbReference>